<feature type="transmembrane region" description="Helical" evidence="7">
    <location>
        <begin position="150"/>
        <end position="169"/>
    </location>
</feature>
<dbReference type="PROSITE" id="PS50850">
    <property type="entry name" value="MFS"/>
    <property type="match status" value="1"/>
</dbReference>
<keyword evidence="5 7" id="KW-1133">Transmembrane helix</keyword>
<comment type="subcellular location">
    <subcellularLocation>
        <location evidence="1">Endomembrane system</location>
        <topology evidence="1">Multi-pass membrane protein</topology>
    </subcellularLocation>
</comment>
<dbReference type="PANTHER" id="PTHR23514">
    <property type="entry name" value="BYPASS OF STOP CODON PROTEIN 6"/>
    <property type="match status" value="1"/>
</dbReference>
<evidence type="ECO:0000313" key="9">
    <source>
        <dbReference type="EMBL" id="KAH6655962.1"/>
    </source>
</evidence>
<evidence type="ECO:0000313" key="10">
    <source>
        <dbReference type="Proteomes" id="UP000758603"/>
    </source>
</evidence>
<dbReference type="RefSeq" id="XP_045960227.1">
    <property type="nucleotide sequence ID" value="XM_046095755.1"/>
</dbReference>
<dbReference type="SUPFAM" id="SSF103473">
    <property type="entry name" value="MFS general substrate transporter"/>
    <property type="match status" value="1"/>
</dbReference>
<gene>
    <name evidence="9" type="ORF">BKA67DRAFT_252646</name>
</gene>
<feature type="transmembrane region" description="Helical" evidence="7">
    <location>
        <begin position="264"/>
        <end position="292"/>
    </location>
</feature>
<proteinExistence type="inferred from homology"/>
<comment type="caution">
    <text evidence="9">The sequence shown here is derived from an EMBL/GenBank/DDBJ whole genome shotgun (WGS) entry which is preliminary data.</text>
</comment>
<reference evidence="9" key="1">
    <citation type="journal article" date="2021" name="Nat. Commun.">
        <title>Genetic determinants of endophytism in the Arabidopsis root mycobiome.</title>
        <authorList>
            <person name="Mesny F."/>
            <person name="Miyauchi S."/>
            <person name="Thiergart T."/>
            <person name="Pickel B."/>
            <person name="Atanasova L."/>
            <person name="Karlsson M."/>
            <person name="Huettel B."/>
            <person name="Barry K.W."/>
            <person name="Haridas S."/>
            <person name="Chen C."/>
            <person name="Bauer D."/>
            <person name="Andreopoulos W."/>
            <person name="Pangilinan J."/>
            <person name="LaButti K."/>
            <person name="Riley R."/>
            <person name="Lipzen A."/>
            <person name="Clum A."/>
            <person name="Drula E."/>
            <person name="Henrissat B."/>
            <person name="Kohler A."/>
            <person name="Grigoriev I.V."/>
            <person name="Martin F.M."/>
            <person name="Hacquard S."/>
        </authorList>
    </citation>
    <scope>NUCLEOTIDE SEQUENCE</scope>
    <source>
        <strain evidence="9">MPI-SDFR-AT-0073</strain>
    </source>
</reference>
<organism evidence="9 10">
    <name type="scientific">Truncatella angustata</name>
    <dbReference type="NCBI Taxonomy" id="152316"/>
    <lineage>
        <taxon>Eukaryota</taxon>
        <taxon>Fungi</taxon>
        <taxon>Dikarya</taxon>
        <taxon>Ascomycota</taxon>
        <taxon>Pezizomycotina</taxon>
        <taxon>Sordariomycetes</taxon>
        <taxon>Xylariomycetidae</taxon>
        <taxon>Amphisphaeriales</taxon>
        <taxon>Sporocadaceae</taxon>
        <taxon>Truncatella</taxon>
    </lineage>
</organism>
<feature type="transmembrane region" description="Helical" evidence="7">
    <location>
        <begin position="92"/>
        <end position="110"/>
    </location>
</feature>
<dbReference type="AlphaFoldDB" id="A0A9P8UPQ3"/>
<keyword evidence="4 7" id="KW-0812">Transmembrane</keyword>
<dbReference type="InterPro" id="IPR020846">
    <property type="entry name" value="MFS_dom"/>
</dbReference>
<dbReference type="FunFam" id="1.20.1250.20:FF:000286">
    <property type="entry name" value="MFS efflux transporter"/>
    <property type="match status" value="1"/>
</dbReference>
<dbReference type="Proteomes" id="UP000758603">
    <property type="component" value="Unassembled WGS sequence"/>
</dbReference>
<dbReference type="Pfam" id="PF07690">
    <property type="entry name" value="MFS_1"/>
    <property type="match status" value="1"/>
</dbReference>
<evidence type="ECO:0000256" key="5">
    <source>
        <dbReference type="ARBA" id="ARBA00022989"/>
    </source>
</evidence>
<dbReference type="PANTHER" id="PTHR23514:SF3">
    <property type="entry name" value="BYPASS OF STOP CODON PROTEIN 6"/>
    <property type="match status" value="1"/>
</dbReference>
<keyword evidence="10" id="KW-1185">Reference proteome</keyword>
<evidence type="ECO:0000256" key="2">
    <source>
        <dbReference type="ARBA" id="ARBA00008335"/>
    </source>
</evidence>
<dbReference type="OrthoDB" id="413079at2759"/>
<comment type="similarity">
    <text evidence="2">Belongs to the major facilitator superfamily.</text>
</comment>
<dbReference type="EMBL" id="JAGPXC010000003">
    <property type="protein sequence ID" value="KAH6655962.1"/>
    <property type="molecule type" value="Genomic_DNA"/>
</dbReference>
<sequence>MPPAKSPEEVEPLLDADLQESTSTGDATLSAPRLNHDALTGSAQHHNDSHATNTDWLGLRIVTAMFAFLVMGMIQSTTGVMIPHHYGLSDTLVSLIFLLTPLGYFVAAYFNSVIHLQLGQRGIAVIGPICQLTFAIGLCTHPPYPVLLSLSIFGAIGTGLLDGSWCAWAGAMENANTIQGFLHGSYSVGASFGPFIAGTMISAAETPWWHFYYVLSVFCVIMLVSSVYAFRFQDGKAYRAEKHDGTEQDAHARKQDDLAIFKHIATWICAAYFLAYVGIESSITGWIVVYMIRARHASGYLASICSSLFNIGMAVGRLSLGILTDRLGVRLAIMIYLSTAAILQALFALVELPAVSAAIITIIGFLLGPMFPSGVVMITRLLPTHLHVGAVSFVAALGEVGGALLPFALGAIADRLGIGAFQYIILAQLIVTLLIWMCFPRLPPKTVLVDAYDEYGSLQRS</sequence>
<feature type="transmembrane region" description="Helical" evidence="7">
    <location>
        <begin position="355"/>
        <end position="378"/>
    </location>
</feature>
<evidence type="ECO:0000256" key="7">
    <source>
        <dbReference type="SAM" id="Phobius"/>
    </source>
</evidence>
<feature type="transmembrane region" description="Helical" evidence="7">
    <location>
        <begin position="181"/>
        <end position="204"/>
    </location>
</feature>
<evidence type="ECO:0000256" key="4">
    <source>
        <dbReference type="ARBA" id="ARBA00022692"/>
    </source>
</evidence>
<dbReference type="InterPro" id="IPR036259">
    <property type="entry name" value="MFS_trans_sf"/>
</dbReference>
<dbReference type="InterPro" id="IPR051788">
    <property type="entry name" value="MFS_Transporter"/>
</dbReference>
<dbReference type="Gene3D" id="1.20.1250.20">
    <property type="entry name" value="MFS general substrate transporter like domains"/>
    <property type="match status" value="2"/>
</dbReference>
<feature type="domain" description="Major facilitator superfamily (MFS) profile" evidence="8">
    <location>
        <begin position="56"/>
        <end position="443"/>
    </location>
</feature>
<dbReference type="GO" id="GO:0016020">
    <property type="term" value="C:membrane"/>
    <property type="evidence" value="ECO:0007669"/>
    <property type="project" value="TreeGrafter"/>
</dbReference>
<dbReference type="GO" id="GO:0012505">
    <property type="term" value="C:endomembrane system"/>
    <property type="evidence" value="ECO:0007669"/>
    <property type="project" value="UniProtKB-SubCell"/>
</dbReference>
<dbReference type="InterPro" id="IPR011701">
    <property type="entry name" value="MFS"/>
</dbReference>
<evidence type="ECO:0000259" key="8">
    <source>
        <dbReference type="PROSITE" id="PS50850"/>
    </source>
</evidence>
<feature type="transmembrane region" description="Helical" evidence="7">
    <location>
        <begin position="419"/>
        <end position="439"/>
    </location>
</feature>
<feature type="transmembrane region" description="Helical" evidence="7">
    <location>
        <begin position="298"/>
        <end position="320"/>
    </location>
</feature>
<dbReference type="GO" id="GO:0022857">
    <property type="term" value="F:transmembrane transporter activity"/>
    <property type="evidence" value="ECO:0007669"/>
    <property type="project" value="InterPro"/>
</dbReference>
<feature type="transmembrane region" description="Helical" evidence="7">
    <location>
        <begin position="327"/>
        <end position="349"/>
    </location>
</feature>
<dbReference type="GeneID" id="70124648"/>
<name>A0A9P8UPQ3_9PEZI</name>
<feature type="transmembrane region" description="Helical" evidence="7">
    <location>
        <begin position="66"/>
        <end position="86"/>
    </location>
</feature>
<protein>
    <submittedName>
        <fullName evidence="9">MFS transporter</fullName>
    </submittedName>
</protein>
<feature type="transmembrane region" description="Helical" evidence="7">
    <location>
        <begin position="122"/>
        <end position="144"/>
    </location>
</feature>
<keyword evidence="3" id="KW-0813">Transport</keyword>
<accession>A0A9P8UPQ3</accession>
<keyword evidence="6 7" id="KW-0472">Membrane</keyword>
<feature type="transmembrane region" description="Helical" evidence="7">
    <location>
        <begin position="210"/>
        <end position="230"/>
    </location>
</feature>
<evidence type="ECO:0000256" key="3">
    <source>
        <dbReference type="ARBA" id="ARBA00022448"/>
    </source>
</evidence>
<feature type="transmembrane region" description="Helical" evidence="7">
    <location>
        <begin position="390"/>
        <end position="413"/>
    </location>
</feature>
<evidence type="ECO:0000256" key="6">
    <source>
        <dbReference type="ARBA" id="ARBA00023136"/>
    </source>
</evidence>
<evidence type="ECO:0000256" key="1">
    <source>
        <dbReference type="ARBA" id="ARBA00004127"/>
    </source>
</evidence>